<dbReference type="RefSeq" id="WP_170839898.1">
    <property type="nucleotide sequence ID" value="NZ_FOCQ01000009.1"/>
</dbReference>
<dbReference type="PANTHER" id="PTHR30081">
    <property type="entry name" value="PROTEIN-EXPORT MEMBRANE PROTEIN SEC"/>
    <property type="match status" value="1"/>
</dbReference>
<evidence type="ECO:0000256" key="2">
    <source>
        <dbReference type="ARBA" id="ARBA00022448"/>
    </source>
</evidence>
<dbReference type="Pfam" id="PF02355">
    <property type="entry name" value="SecD_SecF_C"/>
    <property type="match status" value="1"/>
</dbReference>
<dbReference type="HAMAP" id="MF_01463_B">
    <property type="entry name" value="SecD_B"/>
    <property type="match status" value="1"/>
</dbReference>
<feature type="domain" description="Protein export membrane protein SecD/SecF C-terminal" evidence="10">
    <location>
        <begin position="218"/>
        <end position="385"/>
    </location>
</feature>
<evidence type="ECO:0000256" key="7">
    <source>
        <dbReference type="ARBA" id="ARBA00023010"/>
    </source>
</evidence>
<evidence type="ECO:0000313" key="13">
    <source>
        <dbReference type="EMBL" id="SEN35458.1"/>
    </source>
</evidence>
<comment type="similarity">
    <text evidence="9">Belongs to the SecD/SecF family. SecD subfamily.</text>
</comment>
<feature type="transmembrane region" description="Helical" evidence="9">
    <location>
        <begin position="335"/>
        <end position="356"/>
    </location>
</feature>
<dbReference type="SUPFAM" id="SSF82866">
    <property type="entry name" value="Multidrug efflux transporter AcrB transmembrane domain"/>
    <property type="match status" value="1"/>
</dbReference>
<feature type="transmembrane region" description="Helical" evidence="9">
    <location>
        <begin position="240"/>
        <end position="258"/>
    </location>
</feature>
<keyword evidence="14" id="KW-1185">Reference proteome</keyword>
<dbReference type="GO" id="GO:0006605">
    <property type="term" value="P:protein targeting"/>
    <property type="evidence" value="ECO:0007669"/>
    <property type="project" value="UniProtKB-UniRule"/>
</dbReference>
<organism evidence="13 14">
    <name type="scientific">Lihuaxuella thermophila</name>
    <dbReference type="NCBI Taxonomy" id="1173111"/>
    <lineage>
        <taxon>Bacteria</taxon>
        <taxon>Bacillati</taxon>
        <taxon>Bacillota</taxon>
        <taxon>Bacilli</taxon>
        <taxon>Bacillales</taxon>
        <taxon>Thermoactinomycetaceae</taxon>
        <taxon>Lihuaxuella</taxon>
    </lineage>
</organism>
<name>A0A1H8FWJ6_9BACL</name>
<evidence type="ECO:0000256" key="3">
    <source>
        <dbReference type="ARBA" id="ARBA00022475"/>
    </source>
</evidence>
<comment type="subcellular location">
    <subcellularLocation>
        <location evidence="1 9">Cell membrane</location>
        <topology evidence="1 9">Multi-pass membrane protein</topology>
    </subcellularLocation>
</comment>
<evidence type="ECO:0000256" key="8">
    <source>
        <dbReference type="ARBA" id="ARBA00023136"/>
    </source>
</evidence>
<evidence type="ECO:0000256" key="4">
    <source>
        <dbReference type="ARBA" id="ARBA00022692"/>
    </source>
</evidence>
<dbReference type="Pfam" id="PF21760">
    <property type="entry name" value="SecD_1st"/>
    <property type="match status" value="1"/>
</dbReference>
<dbReference type="GO" id="GO:0065002">
    <property type="term" value="P:intracellular protein transmembrane transport"/>
    <property type="evidence" value="ECO:0007669"/>
    <property type="project" value="UniProtKB-UniRule"/>
</dbReference>
<dbReference type="PANTHER" id="PTHR30081:SF1">
    <property type="entry name" value="PROTEIN TRANSLOCASE SUBUNIT SECD"/>
    <property type="match status" value="1"/>
</dbReference>
<dbReference type="InterPro" id="IPR048634">
    <property type="entry name" value="SecD_SecF_C"/>
</dbReference>
<feature type="transmembrane region" description="Helical" evidence="9">
    <location>
        <begin position="362"/>
        <end position="386"/>
    </location>
</feature>
<evidence type="ECO:0000259" key="12">
    <source>
        <dbReference type="Pfam" id="PF22599"/>
    </source>
</evidence>
<evidence type="ECO:0000313" key="14">
    <source>
        <dbReference type="Proteomes" id="UP000199695"/>
    </source>
</evidence>
<dbReference type="InterPro" id="IPR005791">
    <property type="entry name" value="SecD"/>
</dbReference>
<evidence type="ECO:0000259" key="11">
    <source>
        <dbReference type="Pfam" id="PF21760"/>
    </source>
</evidence>
<evidence type="ECO:0000256" key="9">
    <source>
        <dbReference type="HAMAP-Rule" id="MF_01463"/>
    </source>
</evidence>
<comment type="caution">
    <text evidence="9">Lacks conserved residue(s) required for the propagation of feature annotation.</text>
</comment>
<keyword evidence="6 9" id="KW-1133">Transmembrane helix</keyword>
<evidence type="ECO:0000259" key="10">
    <source>
        <dbReference type="Pfam" id="PF02355"/>
    </source>
</evidence>
<reference evidence="13 14" key="1">
    <citation type="submission" date="2016-10" db="EMBL/GenBank/DDBJ databases">
        <authorList>
            <person name="de Groot N.N."/>
        </authorList>
    </citation>
    <scope>NUCLEOTIDE SEQUENCE [LARGE SCALE GENOMIC DNA]</scope>
    <source>
        <strain evidence="13 14">DSM 46701</strain>
    </source>
</reference>
<evidence type="ECO:0000256" key="6">
    <source>
        <dbReference type="ARBA" id="ARBA00022989"/>
    </source>
</evidence>
<dbReference type="InterPro" id="IPR055344">
    <property type="entry name" value="SecD_SecF_C_bact"/>
</dbReference>
<dbReference type="NCBIfam" id="TIGR01129">
    <property type="entry name" value="secD"/>
    <property type="match status" value="1"/>
</dbReference>
<keyword evidence="8 9" id="KW-0472">Membrane</keyword>
<evidence type="ECO:0000256" key="1">
    <source>
        <dbReference type="ARBA" id="ARBA00004651"/>
    </source>
</evidence>
<dbReference type="Gene3D" id="3.30.70.3220">
    <property type="match status" value="1"/>
</dbReference>
<feature type="domain" description="Protein translocase subunit SecDF P1" evidence="11">
    <location>
        <begin position="60"/>
        <end position="117"/>
    </location>
</feature>
<protein>
    <recommendedName>
        <fullName evidence="9">Protein translocase subunit SecD</fullName>
    </recommendedName>
</protein>
<sequence>MKVRKGRLAVFSFLVVAILAIVCTTTGNIWNNITKGLDLQGGFEVLYQAEPGQKVNAQIMKDAAAAIERRVNVLGVSEPEITVEGTNRIRVQLAGVQDQKKARELLGKEAHLTFRDPTGKKVLIDGKDLKQNGAKVDFDPQTNQPIVTLQMKNADKLADVTRKYLGQPMPIYLDENQLSAPVIQSVITGGEAQITGQRTVEEAQELADLLNAGAIPVKLEEKSSFAVDASLGADSLRESLIAGLYAVLAIFIFVIGYYRLPGLIAVITLIAYSYLVLLTFMLMDVTLTLPGIAAFILGIGMAVDANIIMNERIREELRVGRSIPAAVRAGSKRSFLTIFDSNITTIIAAAVLFAYGTSSVKGFSVSLVIGIIVSFLTAVALSRILINLLVRSNILKSPGLFSVREDEISDL</sequence>
<dbReference type="GO" id="GO:0015450">
    <property type="term" value="F:protein-transporting ATPase activity"/>
    <property type="evidence" value="ECO:0007669"/>
    <property type="project" value="InterPro"/>
</dbReference>
<dbReference type="NCBIfam" id="TIGR00916">
    <property type="entry name" value="2A0604s01"/>
    <property type="match status" value="1"/>
</dbReference>
<dbReference type="InterPro" id="IPR054384">
    <property type="entry name" value="SecDF_P1_head"/>
</dbReference>
<comment type="subunit">
    <text evidence="9">Forms a complex with SecF. Part of the essential Sec protein translocation apparatus which comprises SecA, SecYEG and auxiliary proteins SecDF. Other proteins may also be involved.</text>
</comment>
<feature type="transmembrane region" description="Helical" evidence="9">
    <location>
        <begin position="289"/>
        <end position="308"/>
    </location>
</feature>
<dbReference type="PRINTS" id="PR00702">
    <property type="entry name" value="ACRIFLAVINRP"/>
</dbReference>
<evidence type="ECO:0000256" key="5">
    <source>
        <dbReference type="ARBA" id="ARBA00022927"/>
    </source>
</evidence>
<keyword evidence="5 9" id="KW-0653">Protein transport</keyword>
<accession>A0A1H8FWJ6</accession>
<comment type="function">
    <text evidence="9">Part of the Sec protein translocase complex. Interacts with the SecYEG preprotein conducting channel. SecDF uses the proton motive force (PMF) to complete protein translocation after the ATP-dependent function of SecA.</text>
</comment>
<proteinExistence type="inferred from homology"/>
<keyword evidence="2 9" id="KW-0813">Transport</keyword>
<dbReference type="Gene3D" id="1.20.1640.10">
    <property type="entry name" value="Multidrug efflux transporter AcrB transmembrane domain"/>
    <property type="match status" value="1"/>
</dbReference>
<dbReference type="Proteomes" id="UP000199695">
    <property type="component" value="Unassembled WGS sequence"/>
</dbReference>
<dbReference type="GO" id="GO:0043952">
    <property type="term" value="P:protein transport by the Sec complex"/>
    <property type="evidence" value="ECO:0007669"/>
    <property type="project" value="UniProtKB-UniRule"/>
</dbReference>
<keyword evidence="3 9" id="KW-1003">Cell membrane</keyword>
<keyword evidence="4 9" id="KW-0812">Transmembrane</keyword>
<dbReference type="InterPro" id="IPR048631">
    <property type="entry name" value="SecD_1st"/>
</dbReference>
<dbReference type="EMBL" id="FOCQ01000009">
    <property type="protein sequence ID" value="SEN35458.1"/>
    <property type="molecule type" value="Genomic_DNA"/>
</dbReference>
<dbReference type="AlphaFoldDB" id="A0A1H8FWJ6"/>
<dbReference type="Pfam" id="PF22599">
    <property type="entry name" value="SecDF_P1_head"/>
    <property type="match status" value="1"/>
</dbReference>
<feature type="domain" description="SecDF P1 head subdomain" evidence="12">
    <location>
        <begin position="120"/>
        <end position="217"/>
    </location>
</feature>
<feature type="transmembrane region" description="Helical" evidence="9">
    <location>
        <begin position="263"/>
        <end position="283"/>
    </location>
</feature>
<dbReference type="GO" id="GO:0005886">
    <property type="term" value="C:plasma membrane"/>
    <property type="evidence" value="ECO:0007669"/>
    <property type="project" value="UniProtKB-SubCell"/>
</dbReference>
<gene>
    <name evidence="9" type="primary">secD</name>
    <name evidence="13" type="ORF">SAMN05444955_10986</name>
</gene>
<dbReference type="STRING" id="1173111.SAMN05444955_10986"/>
<dbReference type="InterPro" id="IPR022813">
    <property type="entry name" value="SecD/SecF_arch_bac"/>
</dbReference>
<dbReference type="FunFam" id="1.20.1640.10:FF:000004">
    <property type="entry name" value="Protein translocase subunit SecD"/>
    <property type="match status" value="1"/>
</dbReference>
<keyword evidence="7 9" id="KW-0811">Translocation</keyword>
<dbReference type="InterPro" id="IPR001036">
    <property type="entry name" value="Acrflvin-R"/>
</dbReference>